<accession>A0A542ZRQ3</accession>
<proteinExistence type="predicted"/>
<keyword evidence="1" id="KW-1133">Transmembrane helix</keyword>
<dbReference type="EMBL" id="VFOR01000001">
    <property type="protein sequence ID" value="TQL63007.1"/>
    <property type="molecule type" value="Genomic_DNA"/>
</dbReference>
<gene>
    <name evidence="2" type="ORF">FB460_0805</name>
</gene>
<organism evidence="2 3">
    <name type="scientific">Propioniferax innocua</name>
    <dbReference type="NCBI Taxonomy" id="1753"/>
    <lineage>
        <taxon>Bacteria</taxon>
        <taxon>Bacillati</taxon>
        <taxon>Actinomycetota</taxon>
        <taxon>Actinomycetes</taxon>
        <taxon>Propionibacteriales</taxon>
        <taxon>Propionibacteriaceae</taxon>
        <taxon>Propioniferax</taxon>
    </lineage>
</organism>
<dbReference type="AlphaFoldDB" id="A0A542ZRQ3"/>
<evidence type="ECO:0000256" key="1">
    <source>
        <dbReference type="SAM" id="Phobius"/>
    </source>
</evidence>
<evidence type="ECO:0000313" key="3">
    <source>
        <dbReference type="Proteomes" id="UP000316196"/>
    </source>
</evidence>
<feature type="transmembrane region" description="Helical" evidence="1">
    <location>
        <begin position="23"/>
        <end position="43"/>
    </location>
</feature>
<keyword evidence="1" id="KW-0472">Membrane</keyword>
<comment type="caution">
    <text evidence="2">The sequence shown here is derived from an EMBL/GenBank/DDBJ whole genome shotgun (WGS) entry which is preliminary data.</text>
</comment>
<dbReference type="Proteomes" id="UP000316196">
    <property type="component" value="Unassembled WGS sequence"/>
</dbReference>
<keyword evidence="3" id="KW-1185">Reference proteome</keyword>
<sequence length="71" mass="7336">METISGGPTAANLYGSTRVRPRLLHPVIAWLVVVAVFVIGYGAPTWGSLSTVLGLGVEPSTGVPSESDRTA</sequence>
<protein>
    <submittedName>
        <fullName evidence="2">Uncharacterized protein</fullName>
    </submittedName>
</protein>
<keyword evidence="1" id="KW-0812">Transmembrane</keyword>
<name>A0A542ZRQ3_9ACTN</name>
<evidence type="ECO:0000313" key="2">
    <source>
        <dbReference type="EMBL" id="TQL63007.1"/>
    </source>
</evidence>
<reference evidence="2 3" key="1">
    <citation type="submission" date="2019-06" db="EMBL/GenBank/DDBJ databases">
        <title>Sequencing the genomes of 1000 actinobacteria strains.</title>
        <authorList>
            <person name="Klenk H.-P."/>
        </authorList>
    </citation>
    <scope>NUCLEOTIDE SEQUENCE [LARGE SCALE GENOMIC DNA]</scope>
    <source>
        <strain evidence="2 3">DSM 8251</strain>
    </source>
</reference>